<gene>
    <name evidence="6" type="ORF">D0864_11328</name>
</gene>
<protein>
    <recommendedName>
        <fullName evidence="3">amidase</fullName>
        <ecNumber evidence="3">3.5.1.4</ecNumber>
    </recommendedName>
</protein>
<organism evidence="6 7">
    <name type="scientific">Hortaea werneckii</name>
    <name type="common">Black yeast</name>
    <name type="synonym">Cladosporium werneckii</name>
    <dbReference type="NCBI Taxonomy" id="91943"/>
    <lineage>
        <taxon>Eukaryota</taxon>
        <taxon>Fungi</taxon>
        <taxon>Dikarya</taxon>
        <taxon>Ascomycota</taxon>
        <taxon>Pezizomycotina</taxon>
        <taxon>Dothideomycetes</taxon>
        <taxon>Dothideomycetidae</taxon>
        <taxon>Mycosphaerellales</taxon>
        <taxon>Teratosphaeriaceae</taxon>
        <taxon>Hortaea</taxon>
    </lineage>
</organism>
<dbReference type="PANTHER" id="PTHR46072">
    <property type="entry name" value="AMIDASE-RELATED-RELATED"/>
    <property type="match status" value="1"/>
</dbReference>
<evidence type="ECO:0000256" key="3">
    <source>
        <dbReference type="ARBA" id="ARBA00012922"/>
    </source>
</evidence>
<dbReference type="VEuPathDB" id="FungiDB:BTJ68_04260"/>
<dbReference type="InterPro" id="IPR023631">
    <property type="entry name" value="Amidase_dom"/>
</dbReference>
<evidence type="ECO:0000313" key="6">
    <source>
        <dbReference type="EMBL" id="RMY68496.1"/>
    </source>
</evidence>
<keyword evidence="4" id="KW-0378">Hydrolase</keyword>
<dbReference type="EMBL" id="QWIO01001638">
    <property type="protein sequence ID" value="RMY68496.1"/>
    <property type="molecule type" value="Genomic_DNA"/>
</dbReference>
<evidence type="ECO:0000259" key="5">
    <source>
        <dbReference type="Pfam" id="PF01425"/>
    </source>
</evidence>
<evidence type="ECO:0000313" key="7">
    <source>
        <dbReference type="Proteomes" id="UP000269539"/>
    </source>
</evidence>
<comment type="catalytic activity">
    <reaction evidence="1">
        <text>a monocarboxylic acid amide + H2O = a monocarboxylate + NH4(+)</text>
        <dbReference type="Rhea" id="RHEA:12020"/>
        <dbReference type="ChEBI" id="CHEBI:15377"/>
        <dbReference type="ChEBI" id="CHEBI:28938"/>
        <dbReference type="ChEBI" id="CHEBI:35757"/>
        <dbReference type="ChEBI" id="CHEBI:83628"/>
        <dbReference type="EC" id="3.5.1.4"/>
    </reaction>
</comment>
<dbReference type="VEuPathDB" id="FungiDB:BTJ68_04259"/>
<proteinExistence type="inferred from homology"/>
<evidence type="ECO:0000256" key="2">
    <source>
        <dbReference type="ARBA" id="ARBA00009199"/>
    </source>
</evidence>
<dbReference type="PROSITE" id="PS00571">
    <property type="entry name" value="AMIDASES"/>
    <property type="match status" value="1"/>
</dbReference>
<evidence type="ECO:0000256" key="4">
    <source>
        <dbReference type="ARBA" id="ARBA00022801"/>
    </source>
</evidence>
<dbReference type="GO" id="GO:0004040">
    <property type="term" value="F:amidase activity"/>
    <property type="evidence" value="ECO:0007669"/>
    <property type="project" value="UniProtKB-EC"/>
</dbReference>
<dbReference type="PANTHER" id="PTHR46072:SF2">
    <property type="entry name" value="AMIDASE (EUROFUNG)"/>
    <property type="match status" value="1"/>
</dbReference>
<dbReference type="EC" id="3.5.1.4" evidence="3"/>
<dbReference type="Gene3D" id="3.90.1300.10">
    <property type="entry name" value="Amidase signature (AS) domain"/>
    <property type="match status" value="1"/>
</dbReference>
<name>A0A3M7DX53_HORWE</name>
<feature type="domain" description="Amidase" evidence="5">
    <location>
        <begin position="44"/>
        <end position="463"/>
    </location>
</feature>
<evidence type="ECO:0000256" key="1">
    <source>
        <dbReference type="ARBA" id="ARBA00001311"/>
    </source>
</evidence>
<dbReference type="Pfam" id="PF01425">
    <property type="entry name" value="Amidase"/>
    <property type="match status" value="1"/>
</dbReference>
<dbReference type="AlphaFoldDB" id="A0A3M7DX53"/>
<comment type="caution">
    <text evidence="6">The sequence shown here is derived from an EMBL/GenBank/DDBJ whole genome shotgun (WGS) entry which is preliminary data.</text>
</comment>
<dbReference type="InterPro" id="IPR036928">
    <property type="entry name" value="AS_sf"/>
</dbReference>
<reference evidence="6 7" key="1">
    <citation type="journal article" date="2018" name="BMC Genomics">
        <title>Genomic evidence for intraspecific hybridization in a clonal and extremely halotolerant yeast.</title>
        <authorList>
            <person name="Gostincar C."/>
            <person name="Stajich J.E."/>
            <person name="Zupancic J."/>
            <person name="Zalar P."/>
            <person name="Gunde-Cimerman N."/>
        </authorList>
    </citation>
    <scope>NUCLEOTIDE SEQUENCE [LARGE SCALE GENOMIC DNA]</scope>
    <source>
        <strain evidence="6 7">EXF-10513</strain>
    </source>
</reference>
<dbReference type="InterPro" id="IPR020556">
    <property type="entry name" value="Amidase_CS"/>
</dbReference>
<comment type="similarity">
    <text evidence="2">Belongs to the amidase family.</text>
</comment>
<dbReference type="SUPFAM" id="SSF75304">
    <property type="entry name" value="Amidase signature (AS) enzymes"/>
    <property type="match status" value="1"/>
</dbReference>
<accession>A0A3M7DX53</accession>
<dbReference type="Proteomes" id="UP000269539">
    <property type="component" value="Unassembled WGS sequence"/>
</dbReference>
<sequence>MPWEHIVRSKRQARRHALDDAFQLDVVQTAPALDIGDYDTATLLARIARGELTAKHTNCMSEALFDRAFKRAQELDDHLATTGRIVGPLHGLPMSVKDQFDVKGVDTTLGYVGRSFKPAEHNATIVATVESLGAVIITKTAIPQSILWNETESPLWGVTTHPGRPHLTPGGSSGGEAALLALSGSLVGWGTDIGGSIRLPAALCGLFGLKPSSTRFPYSGVPVSHEGQSHVPSSVGPLARDLSTLTTVTKECLLAEPWNLDPNVTPLPWREDVYRFIQQQPLKIGIIFDDGVVKPHPEIETAVRLAADWLQTAGHELVIWDASDHIDCIAIMDQMYRADGGEGIRRDVEAAGEPMIPHVAALVGSSKPISVYDYWQLNRQKIRAQESYNKKWNESATLPPWSAGDGSQKQQSQSSRLVDVLISPVAPHTAVPHRTARWTGYTKVWNFLDYAALSIPFGTLEQESSFGGRLPKIYAGDARKSYLRDYVARNDMDKWNRGLYDPELINNPTNWTPNHWAEI</sequence>